<feature type="transmembrane region" description="Helical" evidence="1">
    <location>
        <begin position="60"/>
        <end position="81"/>
    </location>
</feature>
<evidence type="ECO:0000313" key="3">
    <source>
        <dbReference type="Proteomes" id="UP000238164"/>
    </source>
</evidence>
<gene>
    <name evidence="2" type="ORF">MPLG2_0924</name>
</gene>
<keyword evidence="1" id="KW-0472">Membrane</keyword>
<evidence type="ECO:0000256" key="1">
    <source>
        <dbReference type="SAM" id="Phobius"/>
    </source>
</evidence>
<organism evidence="2 3">
    <name type="scientific">Micropruina glycogenica</name>
    <dbReference type="NCBI Taxonomy" id="75385"/>
    <lineage>
        <taxon>Bacteria</taxon>
        <taxon>Bacillati</taxon>
        <taxon>Actinomycetota</taxon>
        <taxon>Actinomycetes</taxon>
        <taxon>Propionibacteriales</taxon>
        <taxon>Nocardioidaceae</taxon>
        <taxon>Micropruina</taxon>
    </lineage>
</organism>
<feature type="transmembrane region" description="Helical" evidence="1">
    <location>
        <begin position="32"/>
        <end position="53"/>
    </location>
</feature>
<dbReference type="Proteomes" id="UP000238164">
    <property type="component" value="Chromosome 1"/>
</dbReference>
<feature type="transmembrane region" description="Helical" evidence="1">
    <location>
        <begin position="93"/>
        <end position="112"/>
    </location>
</feature>
<keyword evidence="1" id="KW-1133">Transmembrane helix</keyword>
<reference evidence="2 3" key="1">
    <citation type="submission" date="2018-02" db="EMBL/GenBank/DDBJ databases">
        <authorList>
            <person name="Cohen D.B."/>
            <person name="Kent A.D."/>
        </authorList>
    </citation>
    <scope>NUCLEOTIDE SEQUENCE [LARGE SCALE GENOMIC DNA]</scope>
    <source>
        <strain evidence="2">1</strain>
    </source>
</reference>
<dbReference type="AlphaFoldDB" id="A0A2N9JEH3"/>
<dbReference type="EMBL" id="LT985188">
    <property type="protein sequence ID" value="SPD85960.1"/>
    <property type="molecule type" value="Genomic_DNA"/>
</dbReference>
<name>A0A2N9JEH3_9ACTN</name>
<keyword evidence="3" id="KW-1185">Reference proteome</keyword>
<keyword evidence="1" id="KW-0812">Transmembrane</keyword>
<protein>
    <submittedName>
        <fullName evidence="2">Membrane protein (Modular protein)</fullName>
    </submittedName>
</protein>
<sequence>MLLLVVILIYGTAVHAAQLLISGFDPYPGLPGGLRVYFTALLVLDPLAAVLLARRHRSGVLLAVAVLVSDAVANGVANYAFDTAGGVTAGRVGQAVITLLAIGACAVAPVLWRSASPARHHP</sequence>
<accession>A0A2N9JEH3</accession>
<proteinExistence type="predicted"/>
<dbReference type="KEGG" id="mgg:MPLG2_0924"/>
<evidence type="ECO:0000313" key="2">
    <source>
        <dbReference type="EMBL" id="SPD85960.1"/>
    </source>
</evidence>